<comment type="caution">
    <text evidence="1">The sequence shown here is derived from an EMBL/GenBank/DDBJ whole genome shotgun (WGS) entry which is preliminary data.</text>
</comment>
<feature type="non-terminal residue" evidence="1">
    <location>
        <position position="65"/>
    </location>
</feature>
<reference evidence="2" key="1">
    <citation type="submission" date="2022-10" db="EMBL/GenBank/DDBJ databases">
        <title>Genome assembly of Pristionchus species.</title>
        <authorList>
            <person name="Yoshida K."/>
            <person name="Sommer R.J."/>
        </authorList>
    </citation>
    <scope>NUCLEOTIDE SEQUENCE [LARGE SCALE GENOMIC DNA]</scope>
    <source>
        <strain evidence="2">RS5460</strain>
    </source>
</reference>
<evidence type="ECO:0000313" key="1">
    <source>
        <dbReference type="EMBL" id="GMR61256.1"/>
    </source>
</evidence>
<organism evidence="1 2">
    <name type="scientific">Pristionchus mayeri</name>
    <dbReference type="NCBI Taxonomy" id="1317129"/>
    <lineage>
        <taxon>Eukaryota</taxon>
        <taxon>Metazoa</taxon>
        <taxon>Ecdysozoa</taxon>
        <taxon>Nematoda</taxon>
        <taxon>Chromadorea</taxon>
        <taxon>Rhabditida</taxon>
        <taxon>Rhabditina</taxon>
        <taxon>Diplogasteromorpha</taxon>
        <taxon>Diplogasteroidea</taxon>
        <taxon>Neodiplogasteridae</taxon>
        <taxon>Pristionchus</taxon>
    </lineage>
</organism>
<gene>
    <name evidence="1" type="ORF">PMAYCL1PPCAC_31451</name>
</gene>
<proteinExistence type="predicted"/>
<dbReference type="AlphaFoldDB" id="A0AAN5DDZ7"/>
<evidence type="ECO:0000313" key="2">
    <source>
        <dbReference type="Proteomes" id="UP001328107"/>
    </source>
</evidence>
<dbReference type="Proteomes" id="UP001328107">
    <property type="component" value="Unassembled WGS sequence"/>
</dbReference>
<accession>A0AAN5DDZ7</accession>
<protein>
    <submittedName>
        <fullName evidence="1">Uncharacterized protein</fullName>
    </submittedName>
</protein>
<name>A0AAN5DDZ7_9BILA</name>
<sequence>NTPILPYPVMQWKDEMTSVNPITAEYSISDDVRARKLIEGTRKPLCLVVVFVNGDGCRQIIEKSQ</sequence>
<keyword evidence="2" id="KW-1185">Reference proteome</keyword>
<dbReference type="EMBL" id="BTRK01000006">
    <property type="protein sequence ID" value="GMR61256.1"/>
    <property type="molecule type" value="Genomic_DNA"/>
</dbReference>
<feature type="non-terminal residue" evidence="1">
    <location>
        <position position="1"/>
    </location>
</feature>